<proteinExistence type="predicted"/>
<keyword evidence="4" id="KW-1185">Reference proteome</keyword>
<feature type="transmembrane region" description="Helical" evidence="1">
    <location>
        <begin position="271"/>
        <end position="294"/>
    </location>
</feature>
<feature type="domain" description="Membrane iron-sulfur containing protein FtrD-like" evidence="2">
    <location>
        <begin position="322"/>
        <end position="422"/>
    </location>
</feature>
<feature type="transmembrane region" description="Helical" evidence="1">
    <location>
        <begin position="147"/>
        <end position="168"/>
    </location>
</feature>
<feature type="transmembrane region" description="Helical" evidence="1">
    <location>
        <begin position="229"/>
        <end position="250"/>
    </location>
</feature>
<keyword evidence="1" id="KW-0472">Membrane</keyword>
<dbReference type="eggNOG" id="COG4393">
    <property type="taxonomic scope" value="Bacteria"/>
</dbReference>
<protein>
    <recommendedName>
        <fullName evidence="2">Membrane iron-sulfur containing protein FtrD-like domain-containing protein</fullName>
    </recommendedName>
</protein>
<comment type="caution">
    <text evidence="3">The sequence shown here is derived from an EMBL/GenBank/DDBJ whole genome shotgun (WGS) entry which is preliminary data.</text>
</comment>
<gene>
    <name evidence="3" type="ORF">BBOH_0685</name>
</gene>
<dbReference type="RefSeq" id="WP_033522267.1">
    <property type="nucleotide sequence ID" value="NZ_JDUS01000019.1"/>
</dbReference>
<feature type="transmembrane region" description="Helical" evidence="1">
    <location>
        <begin position="180"/>
        <end position="209"/>
    </location>
</feature>
<reference evidence="3 4" key="1">
    <citation type="submission" date="2014-03" db="EMBL/GenBank/DDBJ databases">
        <title>Genomics of Bifidobacteria.</title>
        <authorList>
            <person name="Ventura M."/>
            <person name="Milani C."/>
            <person name="Lugli G.A."/>
        </authorList>
    </citation>
    <scope>NUCLEOTIDE SEQUENCE [LARGE SCALE GENOMIC DNA]</scope>
    <source>
        <strain evidence="3 4">DSM 22767</strain>
    </source>
</reference>
<dbReference type="Proteomes" id="UP000029096">
    <property type="component" value="Unassembled WGS sequence"/>
</dbReference>
<accession>A0A086ZH81</accession>
<dbReference type="OrthoDB" id="9792533at2"/>
<keyword evidence="1" id="KW-1133">Transmembrane helix</keyword>
<feature type="transmembrane region" description="Helical" evidence="1">
    <location>
        <begin position="6"/>
        <end position="28"/>
    </location>
</feature>
<evidence type="ECO:0000256" key="1">
    <source>
        <dbReference type="SAM" id="Phobius"/>
    </source>
</evidence>
<name>A0A086ZH81_9BIFI</name>
<dbReference type="STRING" id="1437606.BBOH_0685"/>
<evidence type="ECO:0000313" key="4">
    <source>
        <dbReference type="Proteomes" id="UP000029096"/>
    </source>
</evidence>
<sequence>MLQQFVGALSGALAPALLVMTLSVLLGVGEGRDVPLSRNWRLYGLLVGLGAVVVFTVLRLLVIVDRRSGVNLPVLIGAVSCDVLMLVVMAGSGRFRREWHQHPIRLHAANGVAAIGIALTTFFALQDVIMQLTSFVETGESAFTSKMLLRALGFALGVGTAVAVAAIFRTMRTTAVHGSFLTASMLMLLILLVCHATQLCSLLMSLMLVEFDGASFTVLIAAANNDTRMVIAQALVFIIPVIASVVAGLRMKPVGENDAVIRTHKAFRRRAMASAVWSLVGMIVVAAALTAGVAKLHEQPTLSPPEGYSLHGATATIPFSKVDDGHLHRFQYKAKDGTVMRFIIIKKNGGAYGVGLDACMTCGDAGYYEKNGKIICKRCEVEMNVATIGFKGGCNPIPFPYRAAHGKITIHTPDLDALSSHFKD</sequence>
<dbReference type="InterPro" id="IPR018758">
    <property type="entry name" value="FtrD-like"/>
</dbReference>
<feature type="transmembrane region" description="Helical" evidence="1">
    <location>
        <begin position="104"/>
        <end position="125"/>
    </location>
</feature>
<evidence type="ECO:0000313" key="3">
    <source>
        <dbReference type="EMBL" id="KFI45881.1"/>
    </source>
</evidence>
<keyword evidence="1" id="KW-0812">Transmembrane</keyword>
<feature type="transmembrane region" description="Helical" evidence="1">
    <location>
        <begin position="40"/>
        <end position="64"/>
    </location>
</feature>
<dbReference type="AlphaFoldDB" id="A0A086ZH81"/>
<organism evidence="3 4">
    <name type="scientific">Bifidobacterium bohemicum DSM 22767</name>
    <dbReference type="NCBI Taxonomy" id="1437606"/>
    <lineage>
        <taxon>Bacteria</taxon>
        <taxon>Bacillati</taxon>
        <taxon>Actinomycetota</taxon>
        <taxon>Actinomycetes</taxon>
        <taxon>Bifidobacteriales</taxon>
        <taxon>Bifidobacteriaceae</taxon>
        <taxon>Bifidobacterium</taxon>
    </lineage>
</organism>
<feature type="transmembrane region" description="Helical" evidence="1">
    <location>
        <begin position="70"/>
        <end position="92"/>
    </location>
</feature>
<dbReference type="EMBL" id="JGYP01000002">
    <property type="protein sequence ID" value="KFI45881.1"/>
    <property type="molecule type" value="Genomic_DNA"/>
</dbReference>
<evidence type="ECO:0000259" key="2">
    <source>
        <dbReference type="Pfam" id="PF10080"/>
    </source>
</evidence>
<dbReference type="Pfam" id="PF10080">
    <property type="entry name" value="FtrD-like"/>
    <property type="match status" value="1"/>
</dbReference>